<evidence type="ECO:0000313" key="2">
    <source>
        <dbReference type="EMBL" id="ELZ59160.1"/>
    </source>
</evidence>
<dbReference type="PANTHER" id="PTHR35716">
    <property type="entry name" value="OS05G0574700 PROTEIN-RELATED"/>
    <property type="match status" value="1"/>
</dbReference>
<feature type="region of interest" description="Disordered" evidence="1">
    <location>
        <begin position="138"/>
        <end position="223"/>
    </location>
</feature>
<dbReference type="EMBL" id="AOJO01000019">
    <property type="protein sequence ID" value="ELZ59160.1"/>
    <property type="molecule type" value="Genomic_DNA"/>
</dbReference>
<feature type="region of interest" description="Disordered" evidence="1">
    <location>
        <begin position="264"/>
        <end position="328"/>
    </location>
</feature>
<dbReference type="RefSeq" id="WP_008582174.1">
    <property type="nucleotide sequence ID" value="NZ_AOJO01000019.1"/>
</dbReference>
<organism evidence="2 3">
    <name type="scientific">Halorubrum hochstenium ATCC 700873</name>
    <dbReference type="NCBI Taxonomy" id="1227481"/>
    <lineage>
        <taxon>Archaea</taxon>
        <taxon>Methanobacteriati</taxon>
        <taxon>Methanobacteriota</taxon>
        <taxon>Stenosarchaea group</taxon>
        <taxon>Halobacteria</taxon>
        <taxon>Halobacteriales</taxon>
        <taxon>Haloferacaceae</taxon>
        <taxon>Halorubrum</taxon>
    </lineage>
</organism>
<dbReference type="PATRIC" id="fig|1227481.4.peg.865"/>
<evidence type="ECO:0000256" key="1">
    <source>
        <dbReference type="SAM" id="MobiDB-lite"/>
    </source>
</evidence>
<dbReference type="STRING" id="1227481.C467_04431"/>
<comment type="caution">
    <text evidence="2">The sequence shown here is derived from an EMBL/GenBank/DDBJ whole genome shotgun (WGS) entry which is preliminary data.</text>
</comment>
<dbReference type="AlphaFoldDB" id="M0FGV1"/>
<reference evidence="2 3" key="1">
    <citation type="journal article" date="2014" name="PLoS Genet.">
        <title>Phylogenetically driven sequencing of extremely halophilic archaea reveals strategies for static and dynamic osmo-response.</title>
        <authorList>
            <person name="Becker E.A."/>
            <person name="Seitzer P.M."/>
            <person name="Tritt A."/>
            <person name="Larsen D."/>
            <person name="Krusor M."/>
            <person name="Yao A.I."/>
            <person name="Wu D."/>
            <person name="Madern D."/>
            <person name="Eisen J.A."/>
            <person name="Darling A.E."/>
            <person name="Facciotti M.T."/>
        </authorList>
    </citation>
    <scope>NUCLEOTIDE SEQUENCE [LARGE SCALE GENOMIC DNA]</scope>
    <source>
        <strain evidence="2 3">ATCC 700873</strain>
    </source>
</reference>
<dbReference type="Proteomes" id="UP000011689">
    <property type="component" value="Unassembled WGS sequence"/>
</dbReference>
<sequence length="458" mass="45342">MTASNPIPLDEFATAVESLDRDALATLVGETYAATADGATVDPPRVTVSDGDRRTEILVVEAAAEPLPDGSVDAVAVAGGSRESLDGEPLGDGVEVVTPADLRERLLYAVPPTDANALAERVLGVPVRSTEYDDVAAAGSTADGSTGDEAADGTTADGVASGTTADDPTDERVTTAGGATDEATVGGATAGGAAAGDAAGRDAPGPRPRSPSRTDAGGSADAATERTYPRTLLAAVAVVALLAAGVGGALVGTAVGPDGLGGIAGVGGEESTEPSPTGSDAVGSDDASDGGGGTGDADGDAGGSVGSVDGEPTDGPTDEAARNTAPVPTCERSALQVVQIQLNALRYDDNATNDGVRTLRAFASPENRAAVGSVDDYAALFETERYAPMRTYDTAAYSVPAVDGGTAEVEVVTREDGDVTGRYEFRLVLIDGGSQGTDDALGDVDGCWMTDSVAASTE</sequence>
<feature type="compositionally biased region" description="Gly residues" evidence="1">
    <location>
        <begin position="289"/>
        <end position="305"/>
    </location>
</feature>
<name>M0FGV1_9EURY</name>
<feature type="compositionally biased region" description="Low complexity" evidence="1">
    <location>
        <begin position="138"/>
        <end position="148"/>
    </location>
</feature>
<dbReference type="OrthoDB" id="242411at2157"/>
<feature type="compositionally biased region" description="Low complexity" evidence="1">
    <location>
        <begin position="174"/>
        <end position="187"/>
    </location>
</feature>
<proteinExistence type="predicted"/>
<gene>
    <name evidence="2" type="ORF">C467_04431</name>
</gene>
<dbReference type="GeneID" id="72712740"/>
<accession>M0FGV1</accession>
<keyword evidence="3" id="KW-1185">Reference proteome</keyword>
<evidence type="ECO:0000313" key="3">
    <source>
        <dbReference type="Proteomes" id="UP000011689"/>
    </source>
</evidence>
<protein>
    <submittedName>
        <fullName evidence="2">Uncharacterized protein</fullName>
    </submittedName>
</protein>